<reference evidence="4 6" key="2">
    <citation type="submission" date="2024-07" db="EMBL/GenBank/DDBJ databases">
        <authorList>
            <person name="Akdeniz Z."/>
        </authorList>
    </citation>
    <scope>NUCLEOTIDE SEQUENCE [LARGE SCALE GENOMIC DNA]</scope>
</reference>
<evidence type="ECO:0000313" key="4">
    <source>
        <dbReference type="EMBL" id="CAL6066047.1"/>
    </source>
</evidence>
<dbReference type="Proteomes" id="UP001642409">
    <property type="component" value="Unassembled WGS sequence"/>
</dbReference>
<dbReference type="EMBL" id="CATOUU010000698">
    <property type="protein sequence ID" value="CAI9942174.1"/>
    <property type="molecule type" value="Genomic_DNA"/>
</dbReference>
<protein>
    <submittedName>
        <fullName evidence="2">Uncharacterized protein</fullName>
    </submittedName>
</protein>
<evidence type="ECO:0000313" key="5">
    <source>
        <dbReference type="EMBL" id="CAL6073117.1"/>
    </source>
</evidence>
<keyword evidence="1" id="KW-0175">Coiled coil</keyword>
<evidence type="ECO:0000313" key="2">
    <source>
        <dbReference type="EMBL" id="CAI9942174.1"/>
    </source>
</evidence>
<comment type="caution">
    <text evidence="2">The sequence shown here is derived from an EMBL/GenBank/DDBJ whole genome shotgun (WGS) entry which is preliminary data.</text>
</comment>
<evidence type="ECO:0000313" key="6">
    <source>
        <dbReference type="Proteomes" id="UP001642409"/>
    </source>
</evidence>
<proteinExistence type="predicted"/>
<feature type="coiled-coil region" evidence="1">
    <location>
        <begin position="56"/>
        <end position="149"/>
    </location>
</feature>
<evidence type="ECO:0000256" key="1">
    <source>
        <dbReference type="SAM" id="Coils"/>
    </source>
</evidence>
<reference evidence="2" key="1">
    <citation type="submission" date="2023-06" db="EMBL/GenBank/DDBJ databases">
        <authorList>
            <person name="Kurt Z."/>
        </authorList>
    </citation>
    <scope>NUCLEOTIDE SEQUENCE</scope>
</reference>
<keyword evidence="6" id="KW-1185">Reference proteome</keyword>
<name>A0AA86U5W0_9EUKA</name>
<sequence length="194" mass="22668">MKSSTEQALKQEIELLKSQLSEKGLSQDQLNFSTNNDFQQEQLQTEEELFATVRPEEDKDVIIEQLNEQLRLANEELLEVQENQLETRRTQIKLQEEGKTVEQLEYDMELMRQTMAEEDKKKAEDKEELIMLKEENEELIKRVSYLEEQILMIKKCFGGLRSVCEGAEDRLEEVLGQGQEGLNITVGDGRVQWK</sequence>
<evidence type="ECO:0000313" key="3">
    <source>
        <dbReference type="EMBL" id="CAI9945455.1"/>
    </source>
</evidence>
<organism evidence="2">
    <name type="scientific">Hexamita inflata</name>
    <dbReference type="NCBI Taxonomy" id="28002"/>
    <lineage>
        <taxon>Eukaryota</taxon>
        <taxon>Metamonada</taxon>
        <taxon>Diplomonadida</taxon>
        <taxon>Hexamitidae</taxon>
        <taxon>Hexamitinae</taxon>
        <taxon>Hexamita</taxon>
    </lineage>
</organism>
<accession>A0AA86U5W0</accession>
<dbReference type="AlphaFoldDB" id="A0AA86U5W0"/>
<dbReference type="EMBL" id="CAXDID020000258">
    <property type="protein sequence ID" value="CAL6066047.1"/>
    <property type="molecule type" value="Genomic_DNA"/>
</dbReference>
<gene>
    <name evidence="2" type="ORF">HINF_LOCUS29819</name>
    <name evidence="3" type="ORF">HINF_LOCUS33100</name>
    <name evidence="4" type="ORF">HINF_LOCUS52133</name>
    <name evidence="5" type="ORF">HINF_LOCUS55949</name>
</gene>
<dbReference type="EMBL" id="CAXDID020000299">
    <property type="protein sequence ID" value="CAL6073117.1"/>
    <property type="molecule type" value="Genomic_DNA"/>
</dbReference>
<dbReference type="EMBL" id="CATOUU010000745">
    <property type="protein sequence ID" value="CAI9945455.1"/>
    <property type="molecule type" value="Genomic_DNA"/>
</dbReference>